<comment type="caution">
    <text evidence="2">The sequence shown here is derived from an EMBL/GenBank/DDBJ whole genome shotgun (WGS) entry which is preliminary data.</text>
</comment>
<gene>
    <name evidence="2" type="ORF">A8709_08290</name>
</gene>
<reference evidence="3" key="1">
    <citation type="submission" date="2016-05" db="EMBL/GenBank/DDBJ databases">
        <title>Paenibacillus oryzae. sp. nov., isolated from the rice root.</title>
        <authorList>
            <person name="Zhang J."/>
            <person name="Zhang X."/>
        </authorList>
    </citation>
    <scope>NUCLEOTIDE SEQUENCE [LARGE SCALE GENOMIC DNA]</scope>
    <source>
        <strain evidence="3">KCTC13222</strain>
    </source>
</reference>
<dbReference type="EMBL" id="LYPC01000010">
    <property type="protein sequence ID" value="OCT16662.1"/>
    <property type="molecule type" value="Genomic_DNA"/>
</dbReference>
<evidence type="ECO:0000259" key="1">
    <source>
        <dbReference type="Pfam" id="PF12760"/>
    </source>
</evidence>
<dbReference type="InterPro" id="IPR024442">
    <property type="entry name" value="Transposase_Zn_ribbon"/>
</dbReference>
<dbReference type="OrthoDB" id="9769409at2"/>
<dbReference type="AlphaFoldDB" id="A0A1C1A7T0"/>
<sequence>MDWSKLTYEQFHTKFSSEDACIDFLIQLKWPKGFRCPRCDHRHAYITSTRRLPLYECSHCCHQVSLLSGTIMEGSRTRLSKWLLAIFLISSTPSGTTAMKLSQLIQVTYKTAWLILHKIRTSIHLADNQRPLTGSVQINSAIYGRPFNPSVHKHPQEHLLLVGSSLDHSGVTPTTTVKIKQVTPSSPTNKHITRFDTINFQQQHINPNADKIEIVTGFFTSKRQRPLLEIAKQASTWINSTFHGIGSKHLQSYLDEFCYRINLTASSVPIFDHLVQLCMNIPKAIPKPLCQAA</sequence>
<feature type="domain" description="Transposase zinc-ribbon" evidence="1">
    <location>
        <begin position="17"/>
        <end position="63"/>
    </location>
</feature>
<organism evidence="2 3">
    <name type="scientific">Paenibacillus pectinilyticus</name>
    <dbReference type="NCBI Taxonomy" id="512399"/>
    <lineage>
        <taxon>Bacteria</taxon>
        <taxon>Bacillati</taxon>
        <taxon>Bacillota</taxon>
        <taxon>Bacilli</taxon>
        <taxon>Bacillales</taxon>
        <taxon>Paenibacillaceae</taxon>
        <taxon>Paenibacillus</taxon>
    </lineage>
</organism>
<protein>
    <recommendedName>
        <fullName evidence="1">Transposase zinc-ribbon domain-containing protein</fullName>
    </recommendedName>
</protein>
<dbReference type="RefSeq" id="WP_065850749.1">
    <property type="nucleotide sequence ID" value="NZ_LYPC01000010.1"/>
</dbReference>
<evidence type="ECO:0000313" key="2">
    <source>
        <dbReference type="EMBL" id="OCT16662.1"/>
    </source>
</evidence>
<accession>A0A1C1A7T0</accession>
<dbReference type="Proteomes" id="UP000093309">
    <property type="component" value="Unassembled WGS sequence"/>
</dbReference>
<proteinExistence type="predicted"/>
<dbReference type="STRING" id="512399.A8709_08290"/>
<keyword evidence="3" id="KW-1185">Reference proteome</keyword>
<evidence type="ECO:0000313" key="3">
    <source>
        <dbReference type="Proteomes" id="UP000093309"/>
    </source>
</evidence>
<dbReference type="Pfam" id="PF12760">
    <property type="entry name" value="Zn_ribbon_IS1595"/>
    <property type="match status" value="1"/>
</dbReference>
<name>A0A1C1A7T0_9BACL</name>